<sequence length="74" mass="8112">MLPLRELQARRQDHVIHLSVPGDAAFRLLQLFAQGYCLDYAVMQIPQQEFASALQTAFALGSLSAYSSGDIGKS</sequence>
<dbReference type="RefSeq" id="WP_147073607.1">
    <property type="nucleotide sequence ID" value="NZ_AP021884.1"/>
</dbReference>
<name>A0A512L947_9PROT</name>
<accession>A0A512L947</accession>
<reference evidence="1 2" key="1">
    <citation type="submission" date="2019-07" db="EMBL/GenBank/DDBJ databases">
        <title>Whole genome shotgun sequence of Thiobacillus plumbophilus NBRC 107929.</title>
        <authorList>
            <person name="Hosoyama A."/>
            <person name="Uohara A."/>
            <person name="Ohji S."/>
            <person name="Ichikawa N."/>
        </authorList>
    </citation>
    <scope>NUCLEOTIDE SEQUENCE [LARGE SCALE GENOMIC DNA]</scope>
    <source>
        <strain evidence="1 2">NBRC 107929</strain>
    </source>
</reference>
<evidence type="ECO:0000313" key="1">
    <source>
        <dbReference type="EMBL" id="GEP31016.1"/>
    </source>
</evidence>
<keyword evidence="2" id="KW-1185">Reference proteome</keyword>
<proteinExistence type="predicted"/>
<evidence type="ECO:0000313" key="2">
    <source>
        <dbReference type="Proteomes" id="UP000321337"/>
    </source>
</evidence>
<organism evidence="1 2">
    <name type="scientific">Sulfuriferula plumbiphila</name>
    <dbReference type="NCBI Taxonomy" id="171865"/>
    <lineage>
        <taxon>Bacteria</taxon>
        <taxon>Pseudomonadati</taxon>
        <taxon>Pseudomonadota</taxon>
        <taxon>Betaproteobacteria</taxon>
        <taxon>Nitrosomonadales</taxon>
        <taxon>Sulfuricellaceae</taxon>
        <taxon>Sulfuriferula</taxon>
    </lineage>
</organism>
<protein>
    <submittedName>
        <fullName evidence="1">Uncharacterized protein</fullName>
    </submittedName>
</protein>
<dbReference type="EMBL" id="BKAD01000021">
    <property type="protein sequence ID" value="GEP31016.1"/>
    <property type="molecule type" value="Genomic_DNA"/>
</dbReference>
<dbReference type="AlphaFoldDB" id="A0A512L947"/>
<gene>
    <name evidence="1" type="ORF">TPL01_21540</name>
</gene>
<dbReference type="Proteomes" id="UP000321337">
    <property type="component" value="Unassembled WGS sequence"/>
</dbReference>
<comment type="caution">
    <text evidence="1">The sequence shown here is derived from an EMBL/GenBank/DDBJ whole genome shotgun (WGS) entry which is preliminary data.</text>
</comment>